<dbReference type="InterPro" id="IPR014777">
    <property type="entry name" value="4pyrrole_Mease_sub1"/>
</dbReference>
<evidence type="ECO:0000256" key="2">
    <source>
        <dbReference type="ARBA" id="ARBA00022573"/>
    </source>
</evidence>
<dbReference type="InterPro" id="IPR000878">
    <property type="entry name" value="4pyrrol_Mease"/>
</dbReference>
<keyword evidence="5" id="KW-0949">S-adenosyl-L-methionine</keyword>
<sequence length="557" mass="57502">MIGLISATAAGAAARDRLAAAWPDRVRVYGGPVADAVRTAFAECDRLVCFLATGAVVRLVAPLLADKRTDPGVVAVDEAGRFAVALLGGHGGGANDLAREVAGVLGAEPVVTTATDAVGLPGLDTLGLPVEGAVAAVSRALLDGEPVALRAEVPWPLPPLPVAERGAYVIRVTDRVVEPGEREAVLRPPTLVAGVGASRNAPAEEILALVEGALREAGLSPASLAELATVDAKAEEPGIVAAAERLGVPLVTYPAGELARVEVPNPSEAPLAAVGTPSVAEAAALLRGGDLLVPKRKSAMATCAVVRRPGRGRLAVVGLGPGARDLLTPRAREELRRASVLVGLDQYVDQIRDLLRPGTRVLESGLGAEEERARTAVAQARLGHAVALIGSGDAGVYAMASPALAEASDDIDVVGVPGVTAALAAGAVLGAPLGHDHVSISLSDLHTPWEVIERRVRAAAEADLVVTFYNPRSRGRDWQLPKALAILAEHREPATPVGVVRNASRADESRLLTTLAALDPARVDMMTVVTVGNTATREIAGRMVTPRGYRWQEETAR</sequence>
<dbReference type="NCBIfam" id="TIGR01466">
    <property type="entry name" value="cobJ_cbiH"/>
    <property type="match status" value="1"/>
</dbReference>
<evidence type="ECO:0000259" key="8">
    <source>
        <dbReference type="Pfam" id="PF11760"/>
    </source>
</evidence>
<dbReference type="SUPFAM" id="SSF159664">
    <property type="entry name" value="CobE/GbiG C-terminal domain-like"/>
    <property type="match status" value="1"/>
</dbReference>
<reference evidence="9" key="2">
    <citation type="submission" date="2020-09" db="EMBL/GenBank/DDBJ databases">
        <authorList>
            <person name="Sun Q."/>
            <person name="Ohkuma M."/>
        </authorList>
    </citation>
    <scope>NUCLEOTIDE SEQUENCE</scope>
    <source>
        <strain evidence="9">JCM 4477</strain>
    </source>
</reference>
<evidence type="ECO:0000256" key="3">
    <source>
        <dbReference type="ARBA" id="ARBA00022603"/>
    </source>
</evidence>
<dbReference type="Gene3D" id="3.40.1010.10">
    <property type="entry name" value="Cobalt-precorrin-4 Transmethylase, Domain 1"/>
    <property type="match status" value="1"/>
</dbReference>
<evidence type="ECO:0000259" key="7">
    <source>
        <dbReference type="Pfam" id="PF01890"/>
    </source>
</evidence>
<organism evidence="9 10">
    <name type="scientific">Streptomyces fumanus</name>
    <dbReference type="NCBI Taxonomy" id="67302"/>
    <lineage>
        <taxon>Bacteria</taxon>
        <taxon>Bacillati</taxon>
        <taxon>Actinomycetota</taxon>
        <taxon>Actinomycetes</taxon>
        <taxon>Kitasatosporales</taxon>
        <taxon>Streptomycetaceae</taxon>
        <taxon>Streptomyces</taxon>
    </lineage>
</organism>
<dbReference type="Proteomes" id="UP000630718">
    <property type="component" value="Unassembled WGS sequence"/>
</dbReference>
<evidence type="ECO:0000256" key="4">
    <source>
        <dbReference type="ARBA" id="ARBA00022679"/>
    </source>
</evidence>
<evidence type="ECO:0000313" key="10">
    <source>
        <dbReference type="Proteomes" id="UP000630718"/>
    </source>
</evidence>
<dbReference type="InterPro" id="IPR006363">
    <property type="entry name" value="Cbl_synth_CobJ/CibH_dom"/>
</dbReference>
<dbReference type="InterPro" id="IPR002750">
    <property type="entry name" value="CobE/GbiG_C"/>
</dbReference>
<evidence type="ECO:0000256" key="1">
    <source>
        <dbReference type="ARBA" id="ARBA00004953"/>
    </source>
</evidence>
<dbReference type="CDD" id="cd11646">
    <property type="entry name" value="Precorrin_3B_C17_MT"/>
    <property type="match status" value="1"/>
</dbReference>
<dbReference type="InterPro" id="IPR035996">
    <property type="entry name" value="4pyrrol_Methylase_sf"/>
</dbReference>
<dbReference type="InterPro" id="IPR038029">
    <property type="entry name" value="GbiG_N_sf"/>
</dbReference>
<feature type="domain" description="Cobalamin synthesis G N-terminal" evidence="8">
    <location>
        <begin position="36"/>
        <end position="116"/>
    </location>
</feature>
<keyword evidence="4" id="KW-0808">Transferase</keyword>
<dbReference type="Gene3D" id="3.40.50.11220">
    <property type="match status" value="1"/>
</dbReference>
<dbReference type="Gene3D" id="3.30.950.10">
    <property type="entry name" value="Methyltransferase, Cobalt-precorrin-4 Transmethylase, Domain 2"/>
    <property type="match status" value="1"/>
</dbReference>
<dbReference type="PANTHER" id="PTHR47036:SF1">
    <property type="entry name" value="COBALT-FACTOR III C(17)-METHYLTRANSFERASE-RELATED"/>
    <property type="match status" value="1"/>
</dbReference>
<dbReference type="EMBL" id="BNBI01000019">
    <property type="protein sequence ID" value="GHF30265.1"/>
    <property type="molecule type" value="Genomic_DNA"/>
</dbReference>
<dbReference type="Pfam" id="PF00590">
    <property type="entry name" value="TP_methylase"/>
    <property type="match status" value="1"/>
</dbReference>
<evidence type="ECO:0000256" key="5">
    <source>
        <dbReference type="ARBA" id="ARBA00022691"/>
    </source>
</evidence>
<dbReference type="PANTHER" id="PTHR47036">
    <property type="entry name" value="COBALT-FACTOR III C(17)-METHYLTRANSFERASE-RELATED"/>
    <property type="match status" value="1"/>
</dbReference>
<keyword evidence="3" id="KW-0489">Methyltransferase</keyword>
<dbReference type="InterPro" id="IPR014776">
    <property type="entry name" value="4pyrrole_Mease_sub2"/>
</dbReference>
<dbReference type="GO" id="GO:0032259">
    <property type="term" value="P:methylation"/>
    <property type="evidence" value="ECO:0007669"/>
    <property type="project" value="UniProtKB-KW"/>
</dbReference>
<feature type="domain" description="CobE/GbiG C-terminal" evidence="7">
    <location>
        <begin position="191"/>
        <end position="305"/>
    </location>
</feature>
<dbReference type="AlphaFoldDB" id="A0A919EAH8"/>
<dbReference type="InterPro" id="IPR021744">
    <property type="entry name" value="CbiG_N"/>
</dbReference>
<dbReference type="InterPro" id="IPR051810">
    <property type="entry name" value="Precorrin_MeTrfase"/>
</dbReference>
<dbReference type="Pfam" id="PF11760">
    <property type="entry name" value="CbiG_N"/>
    <property type="match status" value="1"/>
</dbReference>
<keyword evidence="2" id="KW-0169">Cobalamin biosynthesis</keyword>
<dbReference type="RefSeq" id="WP_190208031.1">
    <property type="nucleotide sequence ID" value="NZ_BNBI01000019.1"/>
</dbReference>
<comment type="pathway">
    <text evidence="1">Cofactor biosynthesis; adenosylcobalamin biosynthesis.</text>
</comment>
<dbReference type="Gene3D" id="3.30.420.180">
    <property type="entry name" value="CobE/GbiG C-terminal domain"/>
    <property type="match status" value="1"/>
</dbReference>
<gene>
    <name evidence="9" type="ORF">GCM10018772_64780</name>
</gene>
<feature type="domain" description="Tetrapyrrole methylase" evidence="6">
    <location>
        <begin position="313"/>
        <end position="518"/>
    </location>
</feature>
<name>A0A919EAH8_9ACTN</name>
<proteinExistence type="predicted"/>
<comment type="caution">
    <text evidence="9">The sequence shown here is derived from an EMBL/GenBank/DDBJ whole genome shotgun (WGS) entry which is preliminary data.</text>
</comment>
<dbReference type="SUPFAM" id="SSF53790">
    <property type="entry name" value="Tetrapyrrole methylase"/>
    <property type="match status" value="1"/>
</dbReference>
<dbReference type="Pfam" id="PF01890">
    <property type="entry name" value="CbiG_C"/>
    <property type="match status" value="1"/>
</dbReference>
<reference evidence="9" key="1">
    <citation type="journal article" date="2014" name="Int. J. Syst. Evol. Microbiol.">
        <title>Complete genome sequence of Corynebacterium casei LMG S-19264T (=DSM 44701T), isolated from a smear-ripened cheese.</title>
        <authorList>
            <consortium name="US DOE Joint Genome Institute (JGI-PGF)"/>
            <person name="Walter F."/>
            <person name="Albersmeier A."/>
            <person name="Kalinowski J."/>
            <person name="Ruckert C."/>
        </authorList>
    </citation>
    <scope>NUCLEOTIDE SEQUENCE</scope>
    <source>
        <strain evidence="9">JCM 4477</strain>
    </source>
</reference>
<dbReference type="SUPFAM" id="SSF159672">
    <property type="entry name" value="CbiG N-terminal domain-like"/>
    <property type="match status" value="1"/>
</dbReference>
<evidence type="ECO:0000259" key="6">
    <source>
        <dbReference type="Pfam" id="PF00590"/>
    </source>
</evidence>
<dbReference type="GO" id="GO:0009236">
    <property type="term" value="P:cobalamin biosynthetic process"/>
    <property type="evidence" value="ECO:0007669"/>
    <property type="project" value="UniProtKB-KW"/>
</dbReference>
<evidence type="ECO:0000313" key="9">
    <source>
        <dbReference type="EMBL" id="GHF30265.1"/>
    </source>
</evidence>
<keyword evidence="10" id="KW-1185">Reference proteome</keyword>
<dbReference type="InterPro" id="IPR036518">
    <property type="entry name" value="CobE/GbiG_C_sf"/>
</dbReference>
<dbReference type="GO" id="GO:0008168">
    <property type="term" value="F:methyltransferase activity"/>
    <property type="evidence" value="ECO:0007669"/>
    <property type="project" value="UniProtKB-KW"/>
</dbReference>
<protein>
    <submittedName>
        <fullName evidence="9">Precorrin-3B C(17)-methyltransferase</fullName>
    </submittedName>
</protein>
<accession>A0A919EAH8</accession>